<evidence type="ECO:0000313" key="3">
    <source>
        <dbReference type="Proteomes" id="UP001293254"/>
    </source>
</evidence>
<dbReference type="Proteomes" id="UP001293254">
    <property type="component" value="Unassembled WGS sequence"/>
</dbReference>
<proteinExistence type="predicted"/>
<organism evidence="2 3">
    <name type="scientific">Sesamum alatum</name>
    <dbReference type="NCBI Taxonomy" id="300844"/>
    <lineage>
        <taxon>Eukaryota</taxon>
        <taxon>Viridiplantae</taxon>
        <taxon>Streptophyta</taxon>
        <taxon>Embryophyta</taxon>
        <taxon>Tracheophyta</taxon>
        <taxon>Spermatophyta</taxon>
        <taxon>Magnoliopsida</taxon>
        <taxon>eudicotyledons</taxon>
        <taxon>Gunneridae</taxon>
        <taxon>Pentapetalae</taxon>
        <taxon>asterids</taxon>
        <taxon>lamiids</taxon>
        <taxon>Lamiales</taxon>
        <taxon>Pedaliaceae</taxon>
        <taxon>Sesamum</taxon>
    </lineage>
</organism>
<name>A0AAE2CLY9_9LAMI</name>
<feature type="region of interest" description="Disordered" evidence="1">
    <location>
        <begin position="77"/>
        <end position="101"/>
    </location>
</feature>
<reference evidence="2" key="1">
    <citation type="submission" date="2020-06" db="EMBL/GenBank/DDBJ databases">
        <authorList>
            <person name="Li T."/>
            <person name="Hu X."/>
            <person name="Zhang T."/>
            <person name="Song X."/>
            <person name="Zhang H."/>
            <person name="Dai N."/>
            <person name="Sheng W."/>
            <person name="Hou X."/>
            <person name="Wei L."/>
        </authorList>
    </citation>
    <scope>NUCLEOTIDE SEQUENCE</scope>
    <source>
        <strain evidence="2">3651</strain>
        <tissue evidence="2">Leaf</tissue>
    </source>
</reference>
<accession>A0AAE2CLY9</accession>
<evidence type="ECO:0000313" key="2">
    <source>
        <dbReference type="EMBL" id="KAK4427008.1"/>
    </source>
</evidence>
<reference evidence="2" key="2">
    <citation type="journal article" date="2024" name="Plant">
        <title>Genomic evolution and insights into agronomic trait innovations of Sesamum species.</title>
        <authorList>
            <person name="Miao H."/>
            <person name="Wang L."/>
            <person name="Qu L."/>
            <person name="Liu H."/>
            <person name="Sun Y."/>
            <person name="Le M."/>
            <person name="Wang Q."/>
            <person name="Wei S."/>
            <person name="Zheng Y."/>
            <person name="Lin W."/>
            <person name="Duan Y."/>
            <person name="Cao H."/>
            <person name="Xiong S."/>
            <person name="Wang X."/>
            <person name="Wei L."/>
            <person name="Li C."/>
            <person name="Ma Q."/>
            <person name="Ju M."/>
            <person name="Zhao R."/>
            <person name="Li G."/>
            <person name="Mu C."/>
            <person name="Tian Q."/>
            <person name="Mei H."/>
            <person name="Zhang T."/>
            <person name="Gao T."/>
            <person name="Zhang H."/>
        </authorList>
    </citation>
    <scope>NUCLEOTIDE SEQUENCE</scope>
    <source>
        <strain evidence="2">3651</strain>
    </source>
</reference>
<dbReference type="EMBL" id="JACGWO010000005">
    <property type="protein sequence ID" value="KAK4427008.1"/>
    <property type="molecule type" value="Genomic_DNA"/>
</dbReference>
<keyword evidence="3" id="KW-1185">Reference proteome</keyword>
<evidence type="ECO:0000256" key="1">
    <source>
        <dbReference type="SAM" id="MobiDB-lite"/>
    </source>
</evidence>
<protein>
    <submittedName>
        <fullName evidence="2">Uncharacterized protein</fullName>
    </submittedName>
</protein>
<comment type="caution">
    <text evidence="2">The sequence shown here is derived from an EMBL/GenBank/DDBJ whole genome shotgun (WGS) entry which is preliminary data.</text>
</comment>
<feature type="compositionally biased region" description="Polar residues" evidence="1">
    <location>
        <begin position="85"/>
        <end position="94"/>
    </location>
</feature>
<sequence>MFANEVCMNKLPENSVVNNCSMDVVVANDVINNCPVVTSVASDGVVENVVNVVANKADESIVNSVVLYGSNVSNIDNGVNDASDDTNNVETQVASKDKREH</sequence>
<dbReference type="AlphaFoldDB" id="A0AAE2CLY9"/>
<gene>
    <name evidence="2" type="ORF">Salat_1469700</name>
</gene>